<feature type="transmembrane region" description="Helical" evidence="6">
    <location>
        <begin position="166"/>
        <end position="186"/>
    </location>
</feature>
<dbReference type="SUPFAM" id="SSF103473">
    <property type="entry name" value="MFS general substrate transporter"/>
    <property type="match status" value="1"/>
</dbReference>
<dbReference type="InterPro" id="IPR036259">
    <property type="entry name" value="MFS_trans_sf"/>
</dbReference>
<reference evidence="7 9" key="2">
    <citation type="submission" date="2023-10" db="EMBL/GenBank/DDBJ databases">
        <authorList>
            <person name="Botero Cardona J."/>
        </authorList>
    </citation>
    <scope>NUCLEOTIDE SEQUENCE [LARGE SCALE GENOMIC DNA]</scope>
    <source>
        <strain evidence="7 9">R-53137</strain>
    </source>
</reference>
<dbReference type="PANTHER" id="PTHR23513">
    <property type="entry name" value="INTEGRAL MEMBRANE EFFLUX PROTEIN-RELATED"/>
    <property type="match status" value="1"/>
</dbReference>
<keyword evidence="3 6" id="KW-0812">Transmembrane</keyword>
<evidence type="ECO:0000256" key="2">
    <source>
        <dbReference type="ARBA" id="ARBA00022475"/>
    </source>
</evidence>
<feature type="transmembrane region" description="Helical" evidence="6">
    <location>
        <begin position="12"/>
        <end position="34"/>
    </location>
</feature>
<organism evidence="8">
    <name type="scientific">Fructobacillus tropaeoli</name>
    <dbReference type="NCBI Taxonomy" id="709323"/>
    <lineage>
        <taxon>Bacteria</taxon>
        <taxon>Bacillati</taxon>
        <taxon>Bacillota</taxon>
        <taxon>Bacilli</taxon>
        <taxon>Lactobacillales</taxon>
        <taxon>Lactobacillaceae</taxon>
        <taxon>Fructobacillus</taxon>
    </lineage>
</organism>
<keyword evidence="5 6" id="KW-0472">Membrane</keyword>
<evidence type="ECO:0000256" key="5">
    <source>
        <dbReference type="ARBA" id="ARBA00023136"/>
    </source>
</evidence>
<feature type="transmembrane region" description="Helical" evidence="6">
    <location>
        <begin position="383"/>
        <end position="403"/>
    </location>
</feature>
<keyword evidence="4 6" id="KW-1133">Transmembrane helix</keyword>
<gene>
    <name evidence="8" type="ORF">FTRO_0041870</name>
    <name evidence="7" type="ORF">R53137_KAKDMLNK_00908</name>
</gene>
<feature type="transmembrane region" description="Helical" evidence="6">
    <location>
        <begin position="291"/>
        <end position="309"/>
    </location>
</feature>
<reference evidence="8" key="1">
    <citation type="journal article" date="2015" name="BMC Genomics">
        <title>Comparative genomics of Fructobacillus spp. and Leuconostoc spp. reveals niche-specific evolution of Fructobacillus spp.</title>
        <authorList>
            <person name="Endo A."/>
            <person name="Tanizawa Y."/>
            <person name="Tanaka N."/>
            <person name="Maeno S."/>
            <person name="Kumar H."/>
            <person name="Shiwa Y."/>
            <person name="Okada S."/>
            <person name="Yoshikawa H."/>
            <person name="Dicks L."/>
            <person name="Nakagawa J."/>
            <person name="Arita M."/>
        </authorList>
    </citation>
    <scope>NUCLEOTIDE SEQUENCE [LARGE SCALE GENOMIC DNA]</scope>
    <source>
        <strain evidence="8">F214-1</strain>
    </source>
</reference>
<feature type="transmembrane region" description="Helical" evidence="6">
    <location>
        <begin position="140"/>
        <end position="160"/>
    </location>
</feature>
<dbReference type="Proteomes" id="UP001314262">
    <property type="component" value="Unassembled WGS sequence"/>
</dbReference>
<feature type="transmembrane region" description="Helical" evidence="6">
    <location>
        <begin position="260"/>
        <end position="284"/>
    </location>
</feature>
<evidence type="ECO:0000256" key="3">
    <source>
        <dbReference type="ARBA" id="ARBA00022692"/>
    </source>
</evidence>
<evidence type="ECO:0000313" key="9">
    <source>
        <dbReference type="Proteomes" id="UP001314262"/>
    </source>
</evidence>
<evidence type="ECO:0000313" key="7">
    <source>
        <dbReference type="EMBL" id="CAK1242986.1"/>
    </source>
</evidence>
<dbReference type="GO" id="GO:0022857">
    <property type="term" value="F:transmembrane transporter activity"/>
    <property type="evidence" value="ECO:0007669"/>
    <property type="project" value="InterPro"/>
</dbReference>
<feature type="transmembrane region" description="Helical" evidence="6">
    <location>
        <begin position="217"/>
        <end position="240"/>
    </location>
</feature>
<proteinExistence type="predicted"/>
<protein>
    <submittedName>
        <fullName evidence="7">Includes anhydromuropeptide permease AmpG (ProP)</fullName>
    </submittedName>
</protein>
<dbReference type="Pfam" id="PF07690">
    <property type="entry name" value="MFS_1"/>
    <property type="match status" value="1"/>
</dbReference>
<name>A0A3F3HGB3_9LACO</name>
<accession>A0A3F3HGB3</accession>
<dbReference type="Gene3D" id="1.20.1250.20">
    <property type="entry name" value="MFS general substrate transporter like domains"/>
    <property type="match status" value="1"/>
</dbReference>
<feature type="transmembrane region" description="Helical" evidence="6">
    <location>
        <begin position="353"/>
        <end position="377"/>
    </location>
</feature>
<dbReference type="Proteomes" id="UP000064514">
    <property type="component" value="Unassembled WGS sequence"/>
</dbReference>
<dbReference type="EMBL" id="DF968081">
    <property type="protein sequence ID" value="GAP04443.1"/>
    <property type="molecule type" value="Genomic_DNA"/>
</dbReference>
<dbReference type="RefSeq" id="WP_059393855.1">
    <property type="nucleotide sequence ID" value="NZ_BOJU01000003.1"/>
</dbReference>
<evidence type="ECO:0000256" key="1">
    <source>
        <dbReference type="ARBA" id="ARBA00004651"/>
    </source>
</evidence>
<evidence type="ECO:0000256" key="6">
    <source>
        <dbReference type="SAM" id="Phobius"/>
    </source>
</evidence>
<dbReference type="PANTHER" id="PTHR23513:SF6">
    <property type="entry name" value="MAJOR FACILITATOR SUPERFAMILY ASSOCIATED DOMAIN-CONTAINING PROTEIN"/>
    <property type="match status" value="1"/>
</dbReference>
<comment type="subcellular location">
    <subcellularLocation>
        <location evidence="1">Cell membrane</location>
        <topology evidence="1">Multi-pass membrane protein</topology>
    </subcellularLocation>
</comment>
<sequence length="411" mass="44248">MNLVQNKAFRSLSFSSLFEVIGISFFNIVLLLLAKSTSTPSFWVAAVSIATVLPGVASAFLGKISGSVQHKTRWIITLTLCQSSLFFVLAALFHGNHNYIAFALIINIVSDMAGIVINLMKMPIIQNKVEEDLQQQAMGIYQSISQLIQPIGQAIGVSYIGFTHDYMTGSLLNGVTFLISAIILSVSHKHLDYQSQQVDSAPGQAPKSIKFKEALRLYARVIQLPVFNSISAIILINALGASIDGILNLYVLDTPSASPFNFGVTILIINVLFVFASIAGAVIVNDPFKSLSFKSIITIVGVAIFALYLTLIFNLGLIFTLILLALIAYLAGKINPKMYALLMKNADSSSLSIILGILSSILTIATPFGTIILVGGYPIFGKNIILCISSVMAIIAAIIIQVGKVPKENTK</sequence>
<keyword evidence="9" id="KW-1185">Reference proteome</keyword>
<dbReference type="EMBL" id="CAUZLT010000003">
    <property type="protein sequence ID" value="CAK1242986.1"/>
    <property type="molecule type" value="Genomic_DNA"/>
</dbReference>
<dbReference type="GO" id="GO:0005886">
    <property type="term" value="C:plasma membrane"/>
    <property type="evidence" value="ECO:0007669"/>
    <property type="project" value="UniProtKB-SubCell"/>
</dbReference>
<feature type="transmembrane region" description="Helical" evidence="6">
    <location>
        <begin position="40"/>
        <end position="62"/>
    </location>
</feature>
<evidence type="ECO:0000256" key="4">
    <source>
        <dbReference type="ARBA" id="ARBA00022989"/>
    </source>
</evidence>
<evidence type="ECO:0000313" key="8">
    <source>
        <dbReference type="EMBL" id="GAP04443.1"/>
    </source>
</evidence>
<feature type="transmembrane region" description="Helical" evidence="6">
    <location>
        <begin position="99"/>
        <end position="119"/>
    </location>
</feature>
<keyword evidence="2" id="KW-1003">Cell membrane</keyword>
<dbReference type="AlphaFoldDB" id="A0A3F3HGB3"/>
<feature type="transmembrane region" description="Helical" evidence="6">
    <location>
        <begin position="74"/>
        <end position="93"/>
    </location>
</feature>
<dbReference type="STRING" id="709323.GCA_001047135_00994"/>
<dbReference type="InterPro" id="IPR011701">
    <property type="entry name" value="MFS"/>
</dbReference>